<evidence type="ECO:0000313" key="1">
    <source>
        <dbReference type="EMBL" id="AUW45705.1"/>
    </source>
</evidence>
<accession>A0A2K9ZBS9</accession>
<dbReference type="Proteomes" id="UP000238523">
    <property type="component" value="Plasmid pRLN1"/>
</dbReference>
<dbReference type="AlphaFoldDB" id="A0A2K9ZBS9"/>
<sequence>MLGPYATDAGGTYAAKLALST</sequence>
<geneLocation type="plasmid" evidence="2">
    <name>prln1</name>
</geneLocation>
<proteinExistence type="predicted"/>
<keyword evidence="1" id="KW-0614">Plasmid</keyword>
<evidence type="ECO:0000313" key="2">
    <source>
        <dbReference type="Proteomes" id="UP000238523"/>
    </source>
</evidence>
<dbReference type="EMBL" id="CP025013">
    <property type="protein sequence ID" value="AUW45705.1"/>
    <property type="molecule type" value="Genomic_DNA"/>
</dbReference>
<protein>
    <submittedName>
        <fullName evidence="1">Uncharacterized protein</fullName>
    </submittedName>
</protein>
<organism evidence="1 2">
    <name type="scientific">Rhizobium leguminosarum</name>
    <dbReference type="NCBI Taxonomy" id="384"/>
    <lineage>
        <taxon>Bacteria</taxon>
        <taxon>Pseudomonadati</taxon>
        <taxon>Pseudomonadota</taxon>
        <taxon>Alphaproteobacteria</taxon>
        <taxon>Hyphomicrobiales</taxon>
        <taxon>Rhizobiaceae</taxon>
        <taxon>Rhizobium/Agrobacterium group</taxon>
        <taxon>Rhizobium</taxon>
    </lineage>
</organism>
<gene>
    <name evidence="1" type="ORF">CUJ84_pRLN1000238</name>
</gene>
<reference evidence="1 2" key="1">
    <citation type="submission" date="2017-11" db="EMBL/GenBank/DDBJ databases">
        <title>Complete genome of Rhizobium leguminosarum Norway, an ineffective micro-symbiont.</title>
        <authorList>
            <person name="Hoffrichter A."/>
            <person name="Liang J."/>
            <person name="Brachmann A."/>
            <person name="Marin M."/>
        </authorList>
    </citation>
    <scope>NUCLEOTIDE SEQUENCE [LARGE SCALE GENOMIC DNA]</scope>
    <source>
        <strain evidence="1 2">Norway</strain>
        <plasmid evidence="2">Plasmid prln1</plasmid>
    </source>
</reference>
<name>A0A2K9ZBS9_RHILE</name>